<evidence type="ECO:0008006" key="3">
    <source>
        <dbReference type="Google" id="ProtNLM"/>
    </source>
</evidence>
<protein>
    <recommendedName>
        <fullName evidence="3">N-acetyltransferase domain-containing protein</fullName>
    </recommendedName>
</protein>
<evidence type="ECO:0000313" key="2">
    <source>
        <dbReference type="Proteomes" id="UP000009168"/>
    </source>
</evidence>
<dbReference type="InParanoid" id="I7MK83"/>
<dbReference type="Proteomes" id="UP000009168">
    <property type="component" value="Unassembled WGS sequence"/>
</dbReference>
<evidence type="ECO:0000313" key="1">
    <source>
        <dbReference type="EMBL" id="EAR97839.1"/>
    </source>
</evidence>
<dbReference type="Gene3D" id="3.40.630.30">
    <property type="match status" value="1"/>
</dbReference>
<dbReference type="KEGG" id="tet:TTHERM_00277240"/>
<sequence>MKTLPPGTLLLEENSIRYQIYSDEYYESTFENVLESRMVKGSIYSDFGVDESVIKNGCKEYIKNSVNRIIAIDTSQDRHAVVGSIFGEDFVDFVKSQMTDSRDKNLQILKYVNRQLIKPLLNLPIQKGEIIIGSGFAVKKEYQDLKIGKNLINLFLRIGKYSNFKIQCGLFYSRKASHILMKQGGFILCSLQPENCKDIDNTITKYMKNYVEIVAFVDPNISSSQFDSIKFLLNPVPQQML</sequence>
<reference evidence="2" key="1">
    <citation type="journal article" date="2006" name="PLoS Biol.">
        <title>Macronuclear genome sequence of the ciliate Tetrahymena thermophila, a model eukaryote.</title>
        <authorList>
            <person name="Eisen J.A."/>
            <person name="Coyne R.S."/>
            <person name="Wu M."/>
            <person name="Wu D."/>
            <person name="Thiagarajan M."/>
            <person name="Wortman J.R."/>
            <person name="Badger J.H."/>
            <person name="Ren Q."/>
            <person name="Amedeo P."/>
            <person name="Jones K.M."/>
            <person name="Tallon L.J."/>
            <person name="Delcher A.L."/>
            <person name="Salzberg S.L."/>
            <person name="Silva J.C."/>
            <person name="Haas B.J."/>
            <person name="Majoros W.H."/>
            <person name="Farzad M."/>
            <person name="Carlton J.M."/>
            <person name="Smith R.K. Jr."/>
            <person name="Garg J."/>
            <person name="Pearlman R.E."/>
            <person name="Karrer K.M."/>
            <person name="Sun L."/>
            <person name="Manning G."/>
            <person name="Elde N.C."/>
            <person name="Turkewitz A.P."/>
            <person name="Asai D.J."/>
            <person name="Wilkes D.E."/>
            <person name="Wang Y."/>
            <person name="Cai H."/>
            <person name="Collins K."/>
            <person name="Stewart B.A."/>
            <person name="Lee S.R."/>
            <person name="Wilamowska K."/>
            <person name="Weinberg Z."/>
            <person name="Ruzzo W.L."/>
            <person name="Wloga D."/>
            <person name="Gaertig J."/>
            <person name="Frankel J."/>
            <person name="Tsao C.-C."/>
            <person name="Gorovsky M.A."/>
            <person name="Keeling P.J."/>
            <person name="Waller R.F."/>
            <person name="Patron N.J."/>
            <person name="Cherry J.M."/>
            <person name="Stover N.A."/>
            <person name="Krieger C.J."/>
            <person name="del Toro C."/>
            <person name="Ryder H.F."/>
            <person name="Williamson S.C."/>
            <person name="Barbeau R.A."/>
            <person name="Hamilton E.P."/>
            <person name="Orias E."/>
        </authorList>
    </citation>
    <scope>NUCLEOTIDE SEQUENCE [LARGE SCALE GENOMIC DNA]</scope>
    <source>
        <strain evidence="2">SB210</strain>
    </source>
</reference>
<proteinExistence type="predicted"/>
<name>I7MK83_TETTS</name>
<dbReference type="AlphaFoldDB" id="I7MK83"/>
<dbReference type="EMBL" id="GG662656">
    <property type="protein sequence ID" value="EAR97839.1"/>
    <property type="molecule type" value="Genomic_DNA"/>
</dbReference>
<dbReference type="GeneID" id="7829859"/>
<accession>I7MK83</accession>
<keyword evidence="2" id="KW-1185">Reference proteome</keyword>
<organism evidence="1 2">
    <name type="scientific">Tetrahymena thermophila (strain SB210)</name>
    <dbReference type="NCBI Taxonomy" id="312017"/>
    <lineage>
        <taxon>Eukaryota</taxon>
        <taxon>Sar</taxon>
        <taxon>Alveolata</taxon>
        <taxon>Ciliophora</taxon>
        <taxon>Intramacronucleata</taxon>
        <taxon>Oligohymenophorea</taxon>
        <taxon>Hymenostomatida</taxon>
        <taxon>Tetrahymenina</taxon>
        <taxon>Tetrahymenidae</taxon>
        <taxon>Tetrahymena</taxon>
    </lineage>
</organism>
<gene>
    <name evidence="1" type="ORF">TTHERM_00277240</name>
</gene>
<dbReference type="HOGENOM" id="CLU_1153694_0_0_1"/>
<dbReference type="RefSeq" id="XP_001018084.1">
    <property type="nucleotide sequence ID" value="XM_001018084.1"/>
</dbReference>